<keyword evidence="7" id="KW-0067">ATP-binding</keyword>
<dbReference type="KEGG" id="sdyn:Mal52_61280"/>
<dbReference type="AlphaFoldDB" id="A0A517ZYS3"/>
<keyword evidence="6" id="KW-0418">Kinase</keyword>
<keyword evidence="4 10" id="KW-0808">Transferase</keyword>
<evidence type="ECO:0000256" key="2">
    <source>
        <dbReference type="ARBA" id="ARBA00012438"/>
    </source>
</evidence>
<proteinExistence type="predicted"/>
<name>A0A517ZYS3_9PLAN</name>
<dbReference type="GO" id="GO:0005524">
    <property type="term" value="F:ATP binding"/>
    <property type="evidence" value="ECO:0007669"/>
    <property type="project" value="UniProtKB-KW"/>
</dbReference>
<reference evidence="10 11" key="1">
    <citation type="submission" date="2019-02" db="EMBL/GenBank/DDBJ databases">
        <title>Deep-cultivation of Planctomycetes and their phenomic and genomic characterization uncovers novel biology.</title>
        <authorList>
            <person name="Wiegand S."/>
            <person name="Jogler M."/>
            <person name="Boedeker C."/>
            <person name="Pinto D."/>
            <person name="Vollmers J."/>
            <person name="Rivas-Marin E."/>
            <person name="Kohn T."/>
            <person name="Peeters S.H."/>
            <person name="Heuer A."/>
            <person name="Rast P."/>
            <person name="Oberbeckmann S."/>
            <person name="Bunk B."/>
            <person name="Jeske O."/>
            <person name="Meyerdierks A."/>
            <person name="Storesund J.E."/>
            <person name="Kallscheuer N."/>
            <person name="Luecker S."/>
            <person name="Lage O.M."/>
            <person name="Pohl T."/>
            <person name="Merkel B.J."/>
            <person name="Hornburger P."/>
            <person name="Mueller R.-W."/>
            <person name="Bruemmer F."/>
            <person name="Labrenz M."/>
            <person name="Spormann A.M."/>
            <person name="Op den Camp H."/>
            <person name="Overmann J."/>
            <person name="Amann R."/>
            <person name="Jetten M.S.M."/>
            <person name="Mascher T."/>
            <person name="Medema M.H."/>
            <person name="Devos D.P."/>
            <person name="Kaster A.-K."/>
            <person name="Ovreas L."/>
            <person name="Rohde M."/>
            <person name="Galperin M.Y."/>
            <person name="Jogler C."/>
        </authorList>
    </citation>
    <scope>NUCLEOTIDE SEQUENCE [LARGE SCALE GENOMIC DNA]</scope>
    <source>
        <strain evidence="10 11">Mal52</strain>
    </source>
</reference>
<evidence type="ECO:0000313" key="11">
    <source>
        <dbReference type="Proteomes" id="UP000319383"/>
    </source>
</evidence>
<sequence length="753" mass="85941">MSNTTDEPKYLALRPKARILRTLGEELISSETVAIIELVKNSYDADAERVLIRFTGQLEPGKGAIEVIDNGTGMSLNVIDQAWMEPATYNKHNKKSSSKLGRRVLGEKGIGRFAASRLADELELVTKQVSSSLEIYGVFDWTQFDDEQKYLDEILILIEQRPRKEICRNGAIESLWKSKEQPHGKDLSHGTILRMNGLKKVWSKRDFEELQRGLARLVSPFRKQSEFSIKLELPDNLAEFAQDVSPPKIIKYPHYSVKGSVDATGKFNFTYRVYSEGQTFKESGYFVHEANDAEKLLKIEGEEARKYTKKLLKPDAAEGEMDEDKRQRPECGPFELELRVWDRDELGNVVQQTSSTISDVRRDLDAMAGVNIYRDEFRVLPYGEPRDDWLRLDMRRVQNPTLRLSNNQIVGYVSITADENPKLRDQSNREGLDENQALDDLRQILIEVLSFMEKTRFAVRPRKISEESKRPLGSLFAAFDLAPLREHLAQAHPKDTEMPKIIERAEREIAKQIEEVQTVLARYHSLATLGQLIDVVLHDGRHPVGKIQKESLLGQEEIDKSSRDDVRLFPTLHRRFAEIEIQGEVLKTVFRRIEPFGGRRRGKPSQLYLEKIIRDSVGIFSTEIEKLGIVVTLPNTETLVRLDAAEMQQVFSNLIQNSMFWLQKVEDRRISIAIKRVASDHVEVLFADSGPGVPQENRKYIFEPYFSTKPNGVGLGLAIAGEIISDFYGGKLELLNHGPLPGAVFRISLRKRV</sequence>
<dbReference type="InterPro" id="IPR005467">
    <property type="entry name" value="His_kinase_dom"/>
</dbReference>
<evidence type="ECO:0000259" key="9">
    <source>
        <dbReference type="PROSITE" id="PS50109"/>
    </source>
</evidence>
<dbReference type="Pfam" id="PF02518">
    <property type="entry name" value="HATPase_c"/>
    <property type="match status" value="1"/>
</dbReference>
<evidence type="ECO:0000256" key="5">
    <source>
        <dbReference type="ARBA" id="ARBA00022741"/>
    </source>
</evidence>
<protein>
    <recommendedName>
        <fullName evidence="2">histidine kinase</fullName>
        <ecNumber evidence="2">2.7.13.3</ecNumber>
    </recommendedName>
</protein>
<dbReference type="InterPro" id="IPR004358">
    <property type="entry name" value="Sig_transdc_His_kin-like_C"/>
</dbReference>
<evidence type="ECO:0000256" key="4">
    <source>
        <dbReference type="ARBA" id="ARBA00022679"/>
    </source>
</evidence>
<dbReference type="PROSITE" id="PS50109">
    <property type="entry name" value="HIS_KIN"/>
    <property type="match status" value="1"/>
</dbReference>
<evidence type="ECO:0000256" key="7">
    <source>
        <dbReference type="ARBA" id="ARBA00022840"/>
    </source>
</evidence>
<dbReference type="PANTHER" id="PTHR43065">
    <property type="entry name" value="SENSOR HISTIDINE KINASE"/>
    <property type="match status" value="1"/>
</dbReference>
<dbReference type="InterPro" id="IPR003594">
    <property type="entry name" value="HATPase_dom"/>
</dbReference>
<dbReference type="PRINTS" id="PR00344">
    <property type="entry name" value="BCTRLSENSOR"/>
</dbReference>
<evidence type="ECO:0000256" key="1">
    <source>
        <dbReference type="ARBA" id="ARBA00000085"/>
    </source>
</evidence>
<feature type="domain" description="Histidine kinase" evidence="9">
    <location>
        <begin position="535"/>
        <end position="753"/>
    </location>
</feature>
<dbReference type="EMBL" id="CP036276">
    <property type="protein sequence ID" value="QDU47593.1"/>
    <property type="molecule type" value="Genomic_DNA"/>
</dbReference>
<dbReference type="SMART" id="SM00387">
    <property type="entry name" value="HATPase_c"/>
    <property type="match status" value="1"/>
</dbReference>
<evidence type="ECO:0000313" key="10">
    <source>
        <dbReference type="EMBL" id="QDU47593.1"/>
    </source>
</evidence>
<keyword evidence="8" id="KW-0902">Two-component regulatory system</keyword>
<dbReference type="RefSeq" id="WP_145380392.1">
    <property type="nucleotide sequence ID" value="NZ_CP036276.1"/>
</dbReference>
<dbReference type="Gene3D" id="3.30.565.10">
    <property type="entry name" value="Histidine kinase-like ATPase, C-terminal domain"/>
    <property type="match status" value="2"/>
</dbReference>
<dbReference type="Proteomes" id="UP000319383">
    <property type="component" value="Chromosome"/>
</dbReference>
<evidence type="ECO:0000256" key="6">
    <source>
        <dbReference type="ARBA" id="ARBA00022777"/>
    </source>
</evidence>
<evidence type="ECO:0000256" key="8">
    <source>
        <dbReference type="ARBA" id="ARBA00023012"/>
    </source>
</evidence>
<comment type="catalytic activity">
    <reaction evidence="1">
        <text>ATP + protein L-histidine = ADP + protein N-phospho-L-histidine.</text>
        <dbReference type="EC" id="2.7.13.3"/>
    </reaction>
</comment>
<gene>
    <name evidence="10" type="primary">dctB</name>
    <name evidence="10" type="ORF">Mal52_61280</name>
</gene>
<keyword evidence="5" id="KW-0547">Nucleotide-binding</keyword>
<dbReference type="SUPFAM" id="SSF55874">
    <property type="entry name" value="ATPase domain of HSP90 chaperone/DNA topoisomerase II/histidine kinase"/>
    <property type="match status" value="2"/>
</dbReference>
<dbReference type="InterPro" id="IPR036890">
    <property type="entry name" value="HATPase_C_sf"/>
</dbReference>
<evidence type="ECO:0000256" key="3">
    <source>
        <dbReference type="ARBA" id="ARBA00022553"/>
    </source>
</evidence>
<dbReference type="PANTHER" id="PTHR43065:SF10">
    <property type="entry name" value="PEROXIDE STRESS-ACTIVATED HISTIDINE KINASE MAK3"/>
    <property type="match status" value="1"/>
</dbReference>
<keyword evidence="3" id="KW-0597">Phosphoprotein</keyword>
<dbReference type="EC" id="2.7.13.3" evidence="2"/>
<dbReference type="GO" id="GO:0004673">
    <property type="term" value="F:protein histidine kinase activity"/>
    <property type="evidence" value="ECO:0007669"/>
    <property type="project" value="UniProtKB-EC"/>
</dbReference>
<accession>A0A517ZYS3</accession>
<keyword evidence="11" id="KW-1185">Reference proteome</keyword>
<dbReference type="Pfam" id="PF13589">
    <property type="entry name" value="HATPase_c_3"/>
    <property type="match status" value="1"/>
</dbReference>
<dbReference type="GO" id="GO:0000160">
    <property type="term" value="P:phosphorelay signal transduction system"/>
    <property type="evidence" value="ECO:0007669"/>
    <property type="project" value="UniProtKB-KW"/>
</dbReference>
<organism evidence="10 11">
    <name type="scientific">Symmachiella dynata</name>
    <dbReference type="NCBI Taxonomy" id="2527995"/>
    <lineage>
        <taxon>Bacteria</taxon>
        <taxon>Pseudomonadati</taxon>
        <taxon>Planctomycetota</taxon>
        <taxon>Planctomycetia</taxon>
        <taxon>Planctomycetales</taxon>
        <taxon>Planctomycetaceae</taxon>
        <taxon>Symmachiella</taxon>
    </lineage>
</organism>